<evidence type="ECO:0000259" key="2">
    <source>
        <dbReference type="PROSITE" id="PS50975"/>
    </source>
</evidence>
<dbReference type="Proteomes" id="UP000247569">
    <property type="component" value="Unassembled WGS sequence"/>
</dbReference>
<dbReference type="RefSeq" id="WP_040736156.1">
    <property type="nucleotide sequence ID" value="NZ_QJKF01000012.1"/>
</dbReference>
<sequence length="320" mass="35261">MTARRASSVLIVSESDDLHATAMAATLREHHALNVIQLDLRDFPRESGSFRLDRLGTARSLSHVIGLDDVRSVWWRRPHPCQVPGGVRAADDDFRQAECDSFIQGMLWSIPANWINDPGADRMAARKIVQLETALRAGFAVPETLITNDPDEARSFAESRPGPVVYKRTGTSRAEFAETRIITEADYGKLAGIRSAPTTFQDYVDAECDLRVVWVDGVEWTVRIDSQAGVGRVDSRLDTSVDFVPEHLPASVSKSLATLMGALGLSFGVLDIRLGLDGEYYFLEVNPQGQFAYLEIKTGLPIFRSLANLLVDGDGSVLDR</sequence>
<dbReference type="GO" id="GO:0005524">
    <property type="term" value="F:ATP binding"/>
    <property type="evidence" value="ECO:0007669"/>
    <property type="project" value="UniProtKB-UniRule"/>
</dbReference>
<accession>A0A318JWJ5</accession>
<dbReference type="GO" id="GO:0009432">
    <property type="term" value="P:SOS response"/>
    <property type="evidence" value="ECO:0007669"/>
    <property type="project" value="TreeGrafter"/>
</dbReference>
<dbReference type="GO" id="GO:0005737">
    <property type="term" value="C:cytoplasm"/>
    <property type="evidence" value="ECO:0007669"/>
    <property type="project" value="TreeGrafter"/>
</dbReference>
<evidence type="ECO:0000313" key="3">
    <source>
        <dbReference type="EMBL" id="PXX59101.1"/>
    </source>
</evidence>
<dbReference type="Gene3D" id="3.30.470.20">
    <property type="entry name" value="ATP-grasp fold, B domain"/>
    <property type="match status" value="1"/>
</dbReference>
<proteinExistence type="predicted"/>
<name>A0A318JWJ5_9NOCA</name>
<dbReference type="EMBL" id="QJKF01000012">
    <property type="protein sequence ID" value="PXX59101.1"/>
    <property type="molecule type" value="Genomic_DNA"/>
</dbReference>
<dbReference type="OrthoDB" id="9794735at2"/>
<dbReference type="GO" id="GO:0046872">
    <property type="term" value="F:metal ion binding"/>
    <property type="evidence" value="ECO:0007669"/>
    <property type="project" value="InterPro"/>
</dbReference>
<keyword evidence="1" id="KW-0067">ATP-binding</keyword>
<evidence type="ECO:0000256" key="1">
    <source>
        <dbReference type="PROSITE-ProRule" id="PRU00409"/>
    </source>
</evidence>
<evidence type="ECO:0000313" key="4">
    <source>
        <dbReference type="Proteomes" id="UP000247569"/>
    </source>
</evidence>
<organism evidence="3 4">
    <name type="scientific">Nocardia tenerifensis</name>
    <dbReference type="NCBI Taxonomy" id="228006"/>
    <lineage>
        <taxon>Bacteria</taxon>
        <taxon>Bacillati</taxon>
        <taxon>Actinomycetota</taxon>
        <taxon>Actinomycetes</taxon>
        <taxon>Mycobacteriales</taxon>
        <taxon>Nocardiaceae</taxon>
        <taxon>Nocardia</taxon>
    </lineage>
</organism>
<dbReference type="SUPFAM" id="SSF56059">
    <property type="entry name" value="Glutathione synthetase ATP-binding domain-like"/>
    <property type="match status" value="1"/>
</dbReference>
<dbReference type="AlphaFoldDB" id="A0A318JWJ5"/>
<gene>
    <name evidence="3" type="ORF">DFR70_11218</name>
</gene>
<dbReference type="PANTHER" id="PTHR21621">
    <property type="entry name" value="RIBOSOMAL PROTEIN S6 MODIFICATION PROTEIN"/>
    <property type="match status" value="1"/>
</dbReference>
<dbReference type="PANTHER" id="PTHR21621:SF0">
    <property type="entry name" value="BETA-CITRYLGLUTAMATE SYNTHASE B-RELATED"/>
    <property type="match status" value="1"/>
</dbReference>
<keyword evidence="1" id="KW-0547">Nucleotide-binding</keyword>
<keyword evidence="4" id="KW-1185">Reference proteome</keyword>
<dbReference type="PROSITE" id="PS50975">
    <property type="entry name" value="ATP_GRASP"/>
    <property type="match status" value="1"/>
</dbReference>
<feature type="domain" description="ATP-grasp" evidence="2">
    <location>
        <begin position="131"/>
        <end position="311"/>
    </location>
</feature>
<comment type="caution">
    <text evidence="3">The sequence shown here is derived from an EMBL/GenBank/DDBJ whole genome shotgun (WGS) entry which is preliminary data.</text>
</comment>
<protein>
    <recommendedName>
        <fullName evidence="2">ATP-grasp domain-containing protein</fullName>
    </recommendedName>
</protein>
<dbReference type="InterPro" id="IPR011761">
    <property type="entry name" value="ATP-grasp"/>
</dbReference>
<reference evidence="3 4" key="1">
    <citation type="submission" date="2018-05" db="EMBL/GenBank/DDBJ databases">
        <title>Genomic Encyclopedia of Type Strains, Phase IV (KMG-IV): sequencing the most valuable type-strain genomes for metagenomic binning, comparative biology and taxonomic classification.</title>
        <authorList>
            <person name="Goeker M."/>
        </authorList>
    </citation>
    <scope>NUCLEOTIDE SEQUENCE [LARGE SCALE GENOMIC DNA]</scope>
    <source>
        <strain evidence="3 4">DSM 44704</strain>
    </source>
</reference>
<dbReference type="GO" id="GO:0018169">
    <property type="term" value="F:ribosomal S6-glutamic acid ligase activity"/>
    <property type="evidence" value="ECO:0007669"/>
    <property type="project" value="TreeGrafter"/>
</dbReference>